<dbReference type="InterPro" id="IPR027256">
    <property type="entry name" value="P-typ_ATPase_IB"/>
</dbReference>
<evidence type="ECO:0000256" key="15">
    <source>
        <dbReference type="ARBA" id="ARBA00023136"/>
    </source>
</evidence>
<dbReference type="NCBIfam" id="TIGR01512">
    <property type="entry name" value="ATPase-IB2_Cd"/>
    <property type="match status" value="1"/>
</dbReference>
<feature type="transmembrane region" description="Helical" evidence="20">
    <location>
        <begin position="230"/>
        <end position="252"/>
    </location>
</feature>
<evidence type="ECO:0000256" key="18">
    <source>
        <dbReference type="ARBA" id="ARBA00057500"/>
    </source>
</evidence>
<dbReference type="InterPro" id="IPR018303">
    <property type="entry name" value="ATPase_P-typ_P_site"/>
</dbReference>
<keyword evidence="5 20" id="KW-1003">Cell membrane</keyword>
<dbReference type="SUPFAM" id="SSF56784">
    <property type="entry name" value="HAD-like"/>
    <property type="match status" value="1"/>
</dbReference>
<dbReference type="Pfam" id="PF00122">
    <property type="entry name" value="E1-E2_ATPase"/>
    <property type="match status" value="1"/>
</dbReference>
<evidence type="ECO:0000313" key="22">
    <source>
        <dbReference type="EMBL" id="OFW57049.1"/>
    </source>
</evidence>
<feature type="transmembrane region" description="Helical" evidence="20">
    <location>
        <begin position="46"/>
        <end position="65"/>
    </location>
</feature>
<dbReference type="PANTHER" id="PTHR43520">
    <property type="entry name" value="ATP7, ISOFORM B"/>
    <property type="match status" value="1"/>
</dbReference>
<dbReference type="EMBL" id="MELK01000038">
    <property type="protein sequence ID" value="OFW57049.1"/>
    <property type="molecule type" value="Genomic_DNA"/>
</dbReference>
<dbReference type="InterPro" id="IPR036412">
    <property type="entry name" value="HAD-like_sf"/>
</dbReference>
<keyword evidence="12 20" id="KW-1133">Transmembrane helix</keyword>
<dbReference type="Gene3D" id="2.70.150.10">
    <property type="entry name" value="Calcium-transporting ATPase, cytoplasmic transduction domain A"/>
    <property type="match status" value="1"/>
</dbReference>
<keyword evidence="11" id="KW-1278">Translocase</keyword>
<comment type="caution">
    <text evidence="22">The sequence shown here is derived from an EMBL/GenBank/DDBJ whole genome shotgun (WGS) entry which is preliminary data.</text>
</comment>
<dbReference type="CDD" id="cd02094">
    <property type="entry name" value="P-type_ATPase_Cu-like"/>
    <property type="match status" value="1"/>
</dbReference>
<feature type="non-terminal residue" evidence="22">
    <location>
        <position position="1"/>
    </location>
</feature>
<proteinExistence type="inferred from homology"/>
<comment type="function">
    <text evidence="18">Necessary for copper homeostasis and likely functions as a copper exporter. Also required for full virulence.</text>
</comment>
<dbReference type="InterPro" id="IPR023299">
    <property type="entry name" value="ATPase_P-typ_cyto_dom_N"/>
</dbReference>
<dbReference type="GO" id="GO:0005524">
    <property type="term" value="F:ATP binding"/>
    <property type="evidence" value="ECO:0007669"/>
    <property type="project" value="UniProtKB-UniRule"/>
</dbReference>
<dbReference type="NCBIfam" id="TIGR01511">
    <property type="entry name" value="ATPase-IB1_Cu"/>
    <property type="match status" value="1"/>
</dbReference>
<dbReference type="EC" id="7.2.2.8" evidence="3"/>
<dbReference type="GO" id="GO:0140581">
    <property type="term" value="F:P-type monovalent copper transporter activity"/>
    <property type="evidence" value="ECO:0007669"/>
    <property type="project" value="UniProtKB-EC"/>
</dbReference>
<dbReference type="GO" id="GO:0005886">
    <property type="term" value="C:plasma membrane"/>
    <property type="evidence" value="ECO:0007669"/>
    <property type="project" value="UniProtKB-SubCell"/>
</dbReference>
<dbReference type="GO" id="GO:0016887">
    <property type="term" value="F:ATP hydrolysis activity"/>
    <property type="evidence" value="ECO:0007669"/>
    <property type="project" value="InterPro"/>
</dbReference>
<keyword evidence="13" id="KW-0186">Copper</keyword>
<dbReference type="NCBIfam" id="TIGR01494">
    <property type="entry name" value="ATPase_P-type"/>
    <property type="match status" value="1"/>
</dbReference>
<evidence type="ECO:0000256" key="6">
    <source>
        <dbReference type="ARBA" id="ARBA00022692"/>
    </source>
</evidence>
<dbReference type="STRING" id="1797197.A2Y75_02560"/>
<keyword evidence="15 20" id="KW-0472">Membrane</keyword>
<reference evidence="22 23" key="1">
    <citation type="journal article" date="2016" name="Nat. Commun.">
        <title>Thousands of microbial genomes shed light on interconnected biogeochemical processes in an aquifer system.</title>
        <authorList>
            <person name="Anantharaman K."/>
            <person name="Brown C.T."/>
            <person name="Hug L.A."/>
            <person name="Sharon I."/>
            <person name="Castelle C.J."/>
            <person name="Probst A.J."/>
            <person name="Thomas B.C."/>
            <person name="Singh A."/>
            <person name="Wilkins M.J."/>
            <person name="Karaoz U."/>
            <person name="Brodie E.L."/>
            <person name="Williams K.H."/>
            <person name="Hubbard S.S."/>
            <person name="Banfield J.F."/>
        </authorList>
    </citation>
    <scope>NUCLEOTIDE SEQUENCE [LARGE SCALE GENOMIC DNA]</scope>
</reference>
<evidence type="ECO:0000256" key="5">
    <source>
        <dbReference type="ARBA" id="ARBA00022475"/>
    </source>
</evidence>
<comment type="catalytic activity">
    <reaction evidence="17">
        <text>Cu(+)(in) + ATP + H2O = Cu(+)(out) + ADP + phosphate + H(+)</text>
        <dbReference type="Rhea" id="RHEA:25792"/>
        <dbReference type="ChEBI" id="CHEBI:15377"/>
        <dbReference type="ChEBI" id="CHEBI:15378"/>
        <dbReference type="ChEBI" id="CHEBI:30616"/>
        <dbReference type="ChEBI" id="CHEBI:43474"/>
        <dbReference type="ChEBI" id="CHEBI:49552"/>
        <dbReference type="ChEBI" id="CHEBI:456216"/>
        <dbReference type="EC" id="7.2.2.8"/>
    </reaction>
</comment>
<keyword evidence="6 20" id="KW-0812">Transmembrane</keyword>
<dbReference type="SFLD" id="SFLDS00003">
    <property type="entry name" value="Haloacid_Dehalogenase"/>
    <property type="match status" value="1"/>
</dbReference>
<dbReference type="Gene3D" id="3.40.1110.10">
    <property type="entry name" value="Calcium-transporting ATPase, cytoplasmic domain N"/>
    <property type="match status" value="1"/>
</dbReference>
<feature type="transmembrane region" description="Helical" evidence="20">
    <location>
        <begin position="258"/>
        <end position="281"/>
    </location>
</feature>
<evidence type="ECO:0000256" key="11">
    <source>
        <dbReference type="ARBA" id="ARBA00022967"/>
    </source>
</evidence>
<comment type="similarity">
    <text evidence="2 20">Belongs to the cation transport ATPase (P-type) (TC 3.A.3) family. Type IB subfamily.</text>
</comment>
<dbReference type="SUPFAM" id="SSF81665">
    <property type="entry name" value="Calcium ATPase, transmembrane domain M"/>
    <property type="match status" value="1"/>
</dbReference>
<dbReference type="Gene3D" id="3.40.50.1000">
    <property type="entry name" value="HAD superfamily/HAD-like"/>
    <property type="match status" value="1"/>
</dbReference>
<gene>
    <name evidence="22" type="ORF">A2Y75_02560</name>
</gene>
<keyword evidence="4" id="KW-0813">Transport</keyword>
<feature type="domain" description="P-type ATPase A" evidence="21">
    <location>
        <begin position="114"/>
        <end position="214"/>
    </location>
</feature>
<dbReference type="PRINTS" id="PR00943">
    <property type="entry name" value="CUATPASE"/>
</dbReference>
<feature type="transmembrane region" description="Helical" evidence="20">
    <location>
        <begin position="12"/>
        <end position="34"/>
    </location>
</feature>
<dbReference type="FunFam" id="2.70.150.10:FF:000020">
    <property type="entry name" value="Copper-exporting P-type ATPase A"/>
    <property type="match status" value="1"/>
</dbReference>
<dbReference type="InterPro" id="IPR008250">
    <property type="entry name" value="ATPase_P-typ_transduc_dom_A_sf"/>
</dbReference>
<evidence type="ECO:0000256" key="12">
    <source>
        <dbReference type="ARBA" id="ARBA00022989"/>
    </source>
</evidence>
<keyword evidence="8 20" id="KW-0547">Nucleotide-binding</keyword>
<evidence type="ECO:0000256" key="17">
    <source>
        <dbReference type="ARBA" id="ARBA00049289"/>
    </source>
</evidence>
<dbReference type="PROSITE" id="PS00154">
    <property type="entry name" value="ATPASE_E1_E2"/>
    <property type="match status" value="1"/>
</dbReference>
<evidence type="ECO:0000256" key="2">
    <source>
        <dbReference type="ARBA" id="ARBA00006024"/>
    </source>
</evidence>
<keyword evidence="14" id="KW-0406">Ion transport</keyword>
<dbReference type="GO" id="GO:0043682">
    <property type="term" value="F:P-type divalent copper transporter activity"/>
    <property type="evidence" value="ECO:0007669"/>
    <property type="project" value="TreeGrafter"/>
</dbReference>
<organism evidence="22 23">
    <name type="scientific">Candidatus Solincola sediminis</name>
    <dbReference type="NCBI Taxonomy" id="1797199"/>
    <lineage>
        <taxon>Bacteria</taxon>
        <taxon>Bacillati</taxon>
        <taxon>Actinomycetota</taxon>
        <taxon>Candidatus Geothermincolia</taxon>
        <taxon>Candidatus Geothermincolales</taxon>
        <taxon>Candidatus Geothermincolaceae</taxon>
        <taxon>Candidatus Solincola</taxon>
    </lineage>
</organism>
<dbReference type="SUPFAM" id="SSF81653">
    <property type="entry name" value="Calcium ATPase, transduction domain A"/>
    <property type="match status" value="1"/>
</dbReference>
<feature type="transmembrane region" description="Helical" evidence="20">
    <location>
        <begin position="602"/>
        <end position="621"/>
    </location>
</feature>
<dbReference type="InterPro" id="IPR001757">
    <property type="entry name" value="P_typ_ATPase"/>
</dbReference>
<dbReference type="Proteomes" id="UP000177876">
    <property type="component" value="Unassembled WGS sequence"/>
</dbReference>
<evidence type="ECO:0000256" key="16">
    <source>
        <dbReference type="ARBA" id="ARBA00033239"/>
    </source>
</evidence>
<name>A0A1F2WJM2_9ACTN</name>
<dbReference type="NCBIfam" id="TIGR01525">
    <property type="entry name" value="ATPase-IB_hvy"/>
    <property type="match status" value="1"/>
</dbReference>
<dbReference type="Pfam" id="PF00702">
    <property type="entry name" value="Hydrolase"/>
    <property type="match status" value="1"/>
</dbReference>
<dbReference type="InterPro" id="IPR059000">
    <property type="entry name" value="ATPase_P-type_domA"/>
</dbReference>
<dbReference type="SFLD" id="SFLDF00027">
    <property type="entry name" value="p-type_atpase"/>
    <property type="match status" value="1"/>
</dbReference>
<evidence type="ECO:0000259" key="21">
    <source>
        <dbReference type="Pfam" id="PF00122"/>
    </source>
</evidence>
<sequence length="630" mass="66710">GIKSLSERTLFTILFILATPVQFGAGFNFYRGAYKSARHGTTDMNTLIAVGTTAAYAYSVVATFFPGFVTTTGLKLAVYYDASATIIALILLGKYLEARAKGRTSEAIRRLLDLQARTARVLREGKELEVPIEEVRLGDLVRVRPGEKIPLDGILKEGRSSVDESMLTGESIPVEKGPGDEVTGATINGTGGFILEVTRIGEDTVLAQIVRLVEEAQGSKAPIQRLADKVASVFVPVVMAIAAVTFLGWLLAGPAPAFNFALLNMVAVLVIACPCALGLATPTAIMVGTGKGAELGILIKGGEVLERAGKLDVVIFDKTGTLTWGKPVVTDVLPLNGKERKDVLMPAASIESGSEHPLAESILQAAEAEEIALRQVQDFRALPGKGVVASLDGKELKLGNAALIEEDGVDISAVESRAEELSRQGKTVIYVLYGGELLGLLAVADTVKPMAVEAVSELKQMGIEVAMISGDRRSTAEAIARQIGMDTVFAEVLPADKAVEVARLQAQGKVVAMVGDGINDAPALARADIGIAIGTGTDVALEASDITLISEDLTRVATAIRLSRKTLRTIKQNLFWAFVYNVIGIPIAAGVLYPIWAVLLNPIYAAAAMAFSSVSVVSNSLRLRGFRDER</sequence>
<evidence type="ECO:0000256" key="13">
    <source>
        <dbReference type="ARBA" id="ARBA00023008"/>
    </source>
</evidence>
<accession>A0A1F2WJM2</accession>
<evidence type="ECO:0000256" key="9">
    <source>
        <dbReference type="ARBA" id="ARBA00022796"/>
    </source>
</evidence>
<dbReference type="InterPro" id="IPR044492">
    <property type="entry name" value="P_typ_ATPase_HD_dom"/>
</dbReference>
<evidence type="ECO:0000256" key="7">
    <source>
        <dbReference type="ARBA" id="ARBA00022723"/>
    </source>
</evidence>
<evidence type="ECO:0000256" key="4">
    <source>
        <dbReference type="ARBA" id="ARBA00022448"/>
    </source>
</evidence>
<evidence type="ECO:0000256" key="19">
    <source>
        <dbReference type="ARBA" id="ARBA00068364"/>
    </source>
</evidence>
<feature type="transmembrane region" description="Helical" evidence="20">
    <location>
        <begin position="574"/>
        <end position="596"/>
    </location>
</feature>
<dbReference type="InterPro" id="IPR023298">
    <property type="entry name" value="ATPase_P-typ_TM_dom_sf"/>
</dbReference>
<comment type="subcellular location">
    <subcellularLocation>
        <location evidence="1">Cell membrane</location>
        <topology evidence="1">Multi-pass membrane protein</topology>
    </subcellularLocation>
</comment>
<evidence type="ECO:0000256" key="14">
    <source>
        <dbReference type="ARBA" id="ARBA00023065"/>
    </source>
</evidence>
<dbReference type="AlphaFoldDB" id="A0A1F2WJM2"/>
<evidence type="ECO:0000256" key="10">
    <source>
        <dbReference type="ARBA" id="ARBA00022840"/>
    </source>
</evidence>
<dbReference type="FunFam" id="3.40.50.1000:FF:000144">
    <property type="entry name" value="copper-transporting ATPase 1 isoform X2"/>
    <property type="match status" value="1"/>
</dbReference>
<dbReference type="GO" id="GO:0055070">
    <property type="term" value="P:copper ion homeostasis"/>
    <property type="evidence" value="ECO:0007669"/>
    <property type="project" value="TreeGrafter"/>
</dbReference>
<evidence type="ECO:0000256" key="8">
    <source>
        <dbReference type="ARBA" id="ARBA00022741"/>
    </source>
</evidence>
<keyword evidence="7 20" id="KW-0479">Metal-binding</keyword>
<dbReference type="InterPro" id="IPR023214">
    <property type="entry name" value="HAD_sf"/>
</dbReference>
<dbReference type="PRINTS" id="PR00119">
    <property type="entry name" value="CATATPASE"/>
</dbReference>
<evidence type="ECO:0000256" key="1">
    <source>
        <dbReference type="ARBA" id="ARBA00004651"/>
    </source>
</evidence>
<keyword evidence="10 20" id="KW-0067">ATP-binding</keyword>
<protein>
    <recommendedName>
        <fullName evidence="19">Probable copper-exporting P-type ATPase V</fullName>
        <ecNumber evidence="3">7.2.2.8</ecNumber>
    </recommendedName>
    <alternativeName>
        <fullName evidence="16">Cu(+)-exporting ATPase</fullName>
    </alternativeName>
</protein>
<dbReference type="SFLD" id="SFLDG00002">
    <property type="entry name" value="C1.7:_P-type_atpase_like"/>
    <property type="match status" value="1"/>
</dbReference>
<feature type="transmembrane region" description="Helical" evidence="20">
    <location>
        <begin position="77"/>
        <end position="96"/>
    </location>
</feature>
<keyword evidence="9" id="KW-0187">Copper transport</keyword>
<dbReference type="PANTHER" id="PTHR43520:SF8">
    <property type="entry name" value="P-TYPE CU(+) TRANSPORTER"/>
    <property type="match status" value="1"/>
</dbReference>
<evidence type="ECO:0000256" key="20">
    <source>
        <dbReference type="RuleBase" id="RU362081"/>
    </source>
</evidence>
<evidence type="ECO:0000313" key="23">
    <source>
        <dbReference type="Proteomes" id="UP000177876"/>
    </source>
</evidence>
<dbReference type="GO" id="GO:0005507">
    <property type="term" value="F:copper ion binding"/>
    <property type="evidence" value="ECO:0007669"/>
    <property type="project" value="TreeGrafter"/>
</dbReference>
<evidence type="ECO:0000256" key="3">
    <source>
        <dbReference type="ARBA" id="ARBA00012517"/>
    </source>
</evidence>